<protein>
    <submittedName>
        <fullName evidence="1">Uncharacterized protein</fullName>
    </submittedName>
</protein>
<dbReference type="EMBL" id="GBXM01052999">
    <property type="protein sequence ID" value="JAH55578.1"/>
    <property type="molecule type" value="Transcribed_RNA"/>
</dbReference>
<organism evidence="1">
    <name type="scientific">Anguilla anguilla</name>
    <name type="common">European freshwater eel</name>
    <name type="synonym">Muraena anguilla</name>
    <dbReference type="NCBI Taxonomy" id="7936"/>
    <lineage>
        <taxon>Eukaryota</taxon>
        <taxon>Metazoa</taxon>
        <taxon>Chordata</taxon>
        <taxon>Craniata</taxon>
        <taxon>Vertebrata</taxon>
        <taxon>Euteleostomi</taxon>
        <taxon>Actinopterygii</taxon>
        <taxon>Neopterygii</taxon>
        <taxon>Teleostei</taxon>
        <taxon>Anguilliformes</taxon>
        <taxon>Anguillidae</taxon>
        <taxon>Anguilla</taxon>
    </lineage>
</organism>
<dbReference type="AlphaFoldDB" id="A0A0E9TS60"/>
<proteinExistence type="predicted"/>
<accession>A0A0E9TS60</accession>
<evidence type="ECO:0000313" key="1">
    <source>
        <dbReference type="EMBL" id="JAH55578.1"/>
    </source>
</evidence>
<sequence>MSSNVTHKCGSNRLLYSDSYFVNVT</sequence>
<reference evidence="1" key="1">
    <citation type="submission" date="2014-11" db="EMBL/GenBank/DDBJ databases">
        <authorList>
            <person name="Amaro Gonzalez C."/>
        </authorList>
    </citation>
    <scope>NUCLEOTIDE SEQUENCE</scope>
</reference>
<name>A0A0E9TS60_ANGAN</name>
<reference evidence="1" key="2">
    <citation type="journal article" date="2015" name="Fish Shellfish Immunol.">
        <title>Early steps in the European eel (Anguilla anguilla)-Vibrio vulnificus interaction in the gills: Role of the RtxA13 toxin.</title>
        <authorList>
            <person name="Callol A."/>
            <person name="Pajuelo D."/>
            <person name="Ebbesson L."/>
            <person name="Teles M."/>
            <person name="MacKenzie S."/>
            <person name="Amaro C."/>
        </authorList>
    </citation>
    <scope>NUCLEOTIDE SEQUENCE</scope>
</reference>